<organism evidence="1 2">
    <name type="scientific">Klebsiella quasipneumoniae subsp. quasipneumoniae</name>
    <dbReference type="NCBI Taxonomy" id="1667327"/>
    <lineage>
        <taxon>Bacteria</taxon>
        <taxon>Pseudomonadati</taxon>
        <taxon>Pseudomonadota</taxon>
        <taxon>Gammaproteobacteria</taxon>
        <taxon>Enterobacterales</taxon>
        <taxon>Enterobacteriaceae</taxon>
        <taxon>Klebsiella/Raoultella group</taxon>
        <taxon>Klebsiella</taxon>
        <taxon>Klebsiella pneumoniae complex</taxon>
    </lineage>
</organism>
<sequence length="131" mass="14700">MKDNYFIPGFEPDEIRDMAKSALKQIHERRVSLGKHEHEVPNRAVLDMHIVNLNEPYEGFYGLNTTNLNRAQAAVVSAGYESFRQCRLVTDGHQKYEVGVTIHEFDCQLDSADHGENIAVGSASISRIAAQ</sequence>
<dbReference type="RefSeq" id="WP_101862489.1">
    <property type="nucleotide sequence ID" value="NZ_JAOUTP010000008.1"/>
</dbReference>
<dbReference type="AlphaFoldDB" id="A0AAW8XRI7"/>
<dbReference type="Proteomes" id="UP001284547">
    <property type="component" value="Unassembled WGS sequence"/>
</dbReference>
<proteinExistence type="predicted"/>
<name>A0AAW8XRI7_9ENTR</name>
<dbReference type="EMBL" id="JAWHZD010000009">
    <property type="protein sequence ID" value="MDV0842958.1"/>
    <property type="molecule type" value="Genomic_DNA"/>
</dbReference>
<accession>A0AAW8XRI7</accession>
<reference evidence="1" key="1">
    <citation type="submission" date="2023-10" db="EMBL/GenBank/DDBJ databases">
        <title>Surveillance and assessment of the effects of hospital wastewater treatment on clearance of pathogenic bacterial and antimicrobial resistance genes.</title>
        <authorList>
            <person name="Wu Y."/>
        </authorList>
    </citation>
    <scope>NUCLEOTIDE SEQUENCE</scope>
    <source>
        <strain evidence="1">23-M-SRM-33-1</strain>
    </source>
</reference>
<protein>
    <submittedName>
        <fullName evidence="1">Uncharacterized protein</fullName>
    </submittedName>
</protein>
<gene>
    <name evidence="1" type="ORF">RZP41_17080</name>
</gene>
<comment type="caution">
    <text evidence="1">The sequence shown here is derived from an EMBL/GenBank/DDBJ whole genome shotgun (WGS) entry which is preliminary data.</text>
</comment>
<evidence type="ECO:0000313" key="1">
    <source>
        <dbReference type="EMBL" id="MDV0842958.1"/>
    </source>
</evidence>
<evidence type="ECO:0000313" key="2">
    <source>
        <dbReference type="Proteomes" id="UP001284547"/>
    </source>
</evidence>